<keyword evidence="2" id="KW-1185">Reference proteome</keyword>
<reference evidence="1 2" key="1">
    <citation type="submission" date="2023-09" db="EMBL/GenBank/DDBJ databases">
        <title>Whole genome shotgun sequencing (WGS) of Bosea sp. ZW T0_25, isolated from stored onions (Allium cepa).</title>
        <authorList>
            <person name="Stoll D.A."/>
            <person name="Huch M."/>
        </authorList>
    </citation>
    <scope>NUCLEOTIDE SEQUENCE [LARGE SCALE GENOMIC DNA]</scope>
    <source>
        <strain evidence="1 2">ZW T0_25</strain>
    </source>
</reference>
<evidence type="ECO:0000313" key="1">
    <source>
        <dbReference type="EMBL" id="MDU0339563.1"/>
    </source>
</evidence>
<sequence length="57" mass="6829">MARLTMHSRLPTELASARHVCAFIERERLRWTISALRVKLALVRAQHWWMGKQREET</sequence>
<proteinExistence type="predicted"/>
<organism evidence="1 2">
    <name type="scientific">Bosea rubneri</name>
    <dbReference type="NCBI Taxonomy" id="3075434"/>
    <lineage>
        <taxon>Bacteria</taxon>
        <taxon>Pseudomonadati</taxon>
        <taxon>Pseudomonadota</taxon>
        <taxon>Alphaproteobacteria</taxon>
        <taxon>Hyphomicrobiales</taxon>
        <taxon>Boseaceae</taxon>
        <taxon>Bosea</taxon>
    </lineage>
</organism>
<accession>A0ABU3S467</accession>
<protein>
    <recommendedName>
        <fullName evidence="3">Transposase</fullName>
    </recommendedName>
</protein>
<dbReference type="Proteomes" id="UP001254257">
    <property type="component" value="Unassembled WGS sequence"/>
</dbReference>
<name>A0ABU3S467_9HYPH</name>
<evidence type="ECO:0000313" key="2">
    <source>
        <dbReference type="Proteomes" id="UP001254257"/>
    </source>
</evidence>
<dbReference type="EMBL" id="JAWDID010000007">
    <property type="protein sequence ID" value="MDU0339563.1"/>
    <property type="molecule type" value="Genomic_DNA"/>
</dbReference>
<gene>
    <name evidence="1" type="ORF">RKE40_06715</name>
</gene>
<evidence type="ECO:0008006" key="3">
    <source>
        <dbReference type="Google" id="ProtNLM"/>
    </source>
</evidence>
<comment type="caution">
    <text evidence="1">The sequence shown here is derived from an EMBL/GenBank/DDBJ whole genome shotgun (WGS) entry which is preliminary data.</text>
</comment>
<dbReference type="RefSeq" id="WP_316017466.1">
    <property type="nucleotide sequence ID" value="NZ_JAWDID010000007.1"/>
</dbReference>